<keyword evidence="8" id="KW-0812">Transmembrane</keyword>
<dbReference type="AlphaFoldDB" id="A0A2A8CXI3"/>
<keyword evidence="6" id="KW-0902">Two-component regulatory system</keyword>
<keyword evidence="11" id="KW-1185">Reference proteome</keyword>
<dbReference type="Gene3D" id="1.10.287.130">
    <property type="match status" value="1"/>
</dbReference>
<proteinExistence type="predicted"/>
<evidence type="ECO:0000256" key="1">
    <source>
        <dbReference type="ARBA" id="ARBA00000085"/>
    </source>
</evidence>
<dbReference type="SUPFAM" id="SSF47384">
    <property type="entry name" value="Homodimeric domain of signal transducing histidine kinase"/>
    <property type="match status" value="1"/>
</dbReference>
<dbReference type="EC" id="2.7.13.3" evidence="2"/>
<feature type="transmembrane region" description="Helical" evidence="8">
    <location>
        <begin position="78"/>
        <end position="100"/>
    </location>
</feature>
<evidence type="ECO:0000256" key="3">
    <source>
        <dbReference type="ARBA" id="ARBA00022553"/>
    </source>
</evidence>
<dbReference type="InterPro" id="IPR004358">
    <property type="entry name" value="Sig_transdc_His_kin-like_C"/>
</dbReference>
<dbReference type="SMART" id="SM00387">
    <property type="entry name" value="HATPase_c"/>
    <property type="match status" value="1"/>
</dbReference>
<dbReference type="RefSeq" id="WP_098075369.1">
    <property type="nucleotide sequence ID" value="NZ_PDEQ01000004.1"/>
</dbReference>
<dbReference type="InterPro" id="IPR036890">
    <property type="entry name" value="HATPase_C_sf"/>
</dbReference>
<dbReference type="InterPro" id="IPR005467">
    <property type="entry name" value="His_kinase_dom"/>
</dbReference>
<keyword evidence="4" id="KW-0808">Transferase</keyword>
<feature type="compositionally biased region" description="Polar residues" evidence="7">
    <location>
        <begin position="536"/>
        <end position="547"/>
    </location>
</feature>
<feature type="domain" description="Histidine kinase" evidence="9">
    <location>
        <begin position="292"/>
        <end position="532"/>
    </location>
</feature>
<feature type="compositionally biased region" description="Basic and acidic residues" evidence="7">
    <location>
        <begin position="231"/>
        <end position="248"/>
    </location>
</feature>
<reference evidence="10 11" key="1">
    <citation type="submission" date="2017-10" db="EMBL/GenBank/DDBJ databases">
        <title>Draft genome of Longibacter Salinarum.</title>
        <authorList>
            <person name="Goh K.M."/>
            <person name="Shamsir M.S."/>
            <person name="Lim S.W."/>
        </authorList>
    </citation>
    <scope>NUCLEOTIDE SEQUENCE [LARGE SCALE GENOMIC DNA]</scope>
    <source>
        <strain evidence="10 11">KCTC 52045</strain>
    </source>
</reference>
<evidence type="ECO:0000259" key="9">
    <source>
        <dbReference type="PROSITE" id="PS50109"/>
    </source>
</evidence>
<feature type="transmembrane region" description="Helical" evidence="8">
    <location>
        <begin position="112"/>
        <end position="131"/>
    </location>
</feature>
<keyword evidence="3" id="KW-0597">Phosphoprotein</keyword>
<protein>
    <recommendedName>
        <fullName evidence="2">histidine kinase</fullName>
        <ecNumber evidence="2">2.7.13.3</ecNumber>
    </recommendedName>
</protein>
<feature type="transmembrane region" description="Helical" evidence="8">
    <location>
        <begin position="52"/>
        <end position="72"/>
    </location>
</feature>
<dbReference type="PANTHER" id="PTHR43711:SF26">
    <property type="entry name" value="SENSOR HISTIDINE KINASE RCSC"/>
    <property type="match status" value="1"/>
</dbReference>
<evidence type="ECO:0000256" key="2">
    <source>
        <dbReference type="ARBA" id="ARBA00012438"/>
    </source>
</evidence>
<keyword evidence="8" id="KW-0472">Membrane</keyword>
<evidence type="ECO:0000256" key="7">
    <source>
        <dbReference type="SAM" id="MobiDB-lite"/>
    </source>
</evidence>
<dbReference type="PROSITE" id="PS50109">
    <property type="entry name" value="HIS_KIN"/>
    <property type="match status" value="1"/>
</dbReference>
<accession>A0A2A8CXI3</accession>
<evidence type="ECO:0000256" key="5">
    <source>
        <dbReference type="ARBA" id="ARBA00022777"/>
    </source>
</evidence>
<evidence type="ECO:0000256" key="4">
    <source>
        <dbReference type="ARBA" id="ARBA00022679"/>
    </source>
</evidence>
<dbReference type="Gene3D" id="3.30.565.10">
    <property type="entry name" value="Histidine kinase-like ATPase, C-terminal domain"/>
    <property type="match status" value="1"/>
</dbReference>
<evidence type="ECO:0000313" key="10">
    <source>
        <dbReference type="EMBL" id="PEN13449.1"/>
    </source>
</evidence>
<feature type="region of interest" description="Disordered" evidence="7">
    <location>
        <begin position="535"/>
        <end position="564"/>
    </location>
</feature>
<evidence type="ECO:0000256" key="6">
    <source>
        <dbReference type="ARBA" id="ARBA00023012"/>
    </source>
</evidence>
<dbReference type="GO" id="GO:0000155">
    <property type="term" value="F:phosphorelay sensor kinase activity"/>
    <property type="evidence" value="ECO:0007669"/>
    <property type="project" value="InterPro"/>
</dbReference>
<gene>
    <name evidence="10" type="ORF">CRI94_09005</name>
</gene>
<dbReference type="CDD" id="cd00082">
    <property type="entry name" value="HisKA"/>
    <property type="match status" value="1"/>
</dbReference>
<dbReference type="InterPro" id="IPR036097">
    <property type="entry name" value="HisK_dim/P_sf"/>
</dbReference>
<comment type="catalytic activity">
    <reaction evidence="1">
        <text>ATP + protein L-histidine = ADP + protein N-phospho-L-histidine.</text>
        <dbReference type="EC" id="2.7.13.3"/>
    </reaction>
</comment>
<dbReference type="CDD" id="cd16922">
    <property type="entry name" value="HATPase_EvgS-ArcB-TorS-like"/>
    <property type="match status" value="1"/>
</dbReference>
<evidence type="ECO:0000256" key="8">
    <source>
        <dbReference type="SAM" id="Phobius"/>
    </source>
</evidence>
<comment type="caution">
    <text evidence="10">The sequence shown here is derived from an EMBL/GenBank/DDBJ whole genome shotgun (WGS) entry which is preliminary data.</text>
</comment>
<organism evidence="10 11">
    <name type="scientific">Longibacter salinarum</name>
    <dbReference type="NCBI Taxonomy" id="1850348"/>
    <lineage>
        <taxon>Bacteria</taxon>
        <taxon>Pseudomonadati</taxon>
        <taxon>Rhodothermota</taxon>
        <taxon>Rhodothermia</taxon>
        <taxon>Rhodothermales</taxon>
        <taxon>Salisaetaceae</taxon>
        <taxon>Longibacter</taxon>
    </lineage>
</organism>
<dbReference type="OrthoDB" id="9796457at2"/>
<feature type="transmembrane region" description="Helical" evidence="8">
    <location>
        <begin position="137"/>
        <end position="153"/>
    </location>
</feature>
<dbReference type="Pfam" id="PF00512">
    <property type="entry name" value="HisKA"/>
    <property type="match status" value="1"/>
</dbReference>
<dbReference type="SMART" id="SM00388">
    <property type="entry name" value="HisKA"/>
    <property type="match status" value="1"/>
</dbReference>
<keyword evidence="5" id="KW-0418">Kinase</keyword>
<dbReference type="InterPro" id="IPR050736">
    <property type="entry name" value="Sensor_HK_Regulatory"/>
</dbReference>
<feature type="transmembrane region" description="Helical" evidence="8">
    <location>
        <begin position="160"/>
        <end position="176"/>
    </location>
</feature>
<dbReference type="PRINTS" id="PR00344">
    <property type="entry name" value="BCTRLSENSOR"/>
</dbReference>
<evidence type="ECO:0000313" key="11">
    <source>
        <dbReference type="Proteomes" id="UP000220102"/>
    </source>
</evidence>
<feature type="region of interest" description="Disordered" evidence="7">
    <location>
        <begin position="231"/>
        <end position="260"/>
    </location>
</feature>
<dbReference type="PANTHER" id="PTHR43711">
    <property type="entry name" value="TWO-COMPONENT HISTIDINE KINASE"/>
    <property type="match status" value="1"/>
</dbReference>
<dbReference type="InterPro" id="IPR003594">
    <property type="entry name" value="HATPase_dom"/>
</dbReference>
<name>A0A2A8CXI3_9BACT</name>
<dbReference type="Pfam" id="PF02518">
    <property type="entry name" value="HATPase_c"/>
    <property type="match status" value="1"/>
</dbReference>
<dbReference type="EMBL" id="PDEQ01000004">
    <property type="protein sequence ID" value="PEN13449.1"/>
    <property type="molecule type" value="Genomic_DNA"/>
</dbReference>
<dbReference type="Proteomes" id="UP000220102">
    <property type="component" value="Unassembled WGS sequence"/>
</dbReference>
<keyword evidence="8" id="KW-1133">Transmembrane helix</keyword>
<dbReference type="SUPFAM" id="SSF55874">
    <property type="entry name" value="ATPase domain of HSP90 chaperone/DNA topoisomerase II/histidine kinase"/>
    <property type="match status" value="1"/>
</dbReference>
<dbReference type="InterPro" id="IPR003661">
    <property type="entry name" value="HisK_dim/P_dom"/>
</dbReference>
<sequence>MSDANEPSVWDDPPAGADFTIRLPEIPRQVDLDAVDPASVDAALRSVVHDSLLPVTTGLSVLFMFNMVLHLIFVSMPYAAYISFLAATSAVGALLLRLFLRTMPSDHPRMHAVSGLVVGVVLGHTLFTQIITGSIPLTQLTLLLVGAGVIIMSRRWFAGFLGLTLVLWLTLSLISFPLADLVIPGISVGAAAAFSTMIHVVRRRTNVRAEELRLVSESQKEALREALAAEERQRESLAESEQTLRDTMSDLQSAKSTLERREEELSEMVTALTEAKKQAEESSRIKSAMLANMSHEVRTPLTAVIGFSEILAEETSGESQHFASLIMKSSRRLMETLDSVLKLSRLEAGKVQLNRQSLDLVEEAEAMILEQSNRADAAGVKLDLSTYADSCTSTLDHGALQRILRNLVGNAIKFTDEGGHVIIRIGHSAHPPTDAEAVRRGAQIHVLDDPPERATHAVLQVEDTGIGMSASFQEKMFEAFHQESQGLSRSHEGSGLGLSITQRLIRLMQGEIYVESEKGEGTTFTVYFPLDRFRSNGRSTTNGISQTDSSASDSPSSERSEPVT</sequence>